<reference evidence="3 4" key="1">
    <citation type="journal article" date="2015" name="Genome Announc.">
        <title>Expanding the biotechnology potential of lactobacilli through comparative genomics of 213 strains and associated genera.</title>
        <authorList>
            <person name="Sun Z."/>
            <person name="Harris H.M."/>
            <person name="McCann A."/>
            <person name="Guo C."/>
            <person name="Argimon S."/>
            <person name="Zhang W."/>
            <person name="Yang X."/>
            <person name="Jeffery I.B."/>
            <person name="Cooney J.C."/>
            <person name="Kagawa T.F."/>
            <person name="Liu W."/>
            <person name="Song Y."/>
            <person name="Salvetti E."/>
            <person name="Wrobel A."/>
            <person name="Rasinkangas P."/>
            <person name="Parkhill J."/>
            <person name="Rea M.C."/>
            <person name="O'Sullivan O."/>
            <person name="Ritari J."/>
            <person name="Douillard F.P."/>
            <person name="Paul Ross R."/>
            <person name="Yang R."/>
            <person name="Briner A.E."/>
            <person name="Felis G.E."/>
            <person name="de Vos W.M."/>
            <person name="Barrangou R."/>
            <person name="Klaenhammer T.R."/>
            <person name="Caufield P.W."/>
            <person name="Cui Y."/>
            <person name="Zhang H."/>
            <person name="O'Toole P.W."/>
        </authorList>
    </citation>
    <scope>NUCLEOTIDE SEQUENCE [LARGE SCALE GENOMIC DNA]</scope>
    <source>
        <strain evidence="3 4">DSM 16045</strain>
    </source>
</reference>
<comment type="caution">
    <text evidence="3">The sequence shown here is derived from an EMBL/GenBank/DDBJ whole genome shotgun (WGS) entry which is preliminary data.</text>
</comment>
<sequence length="204" mass="22617">MLKILQKHTLIAITLVLLMIILSQFQWHFAFANGLVINFQLIGLIGLSAFFALGEQAGSIVAFIGLVISLIINPGSWLMGLVMILVALVMWLIMGRHIPLNVHLNRNQLISLGLFSGSLQFIWSILLAGGMSWYLAGYRTSLWMIYLTRMTGPALIIAILVVIGLPLLTGWLRTYTEDLRPPVPPSGSVEINLSKPKKDQKGRK</sequence>
<feature type="transmembrane region" description="Helical" evidence="2">
    <location>
        <begin position="60"/>
        <end position="93"/>
    </location>
</feature>
<dbReference type="RefSeq" id="WP_056937253.1">
    <property type="nucleotide sequence ID" value="NZ_AZFN01000010.1"/>
</dbReference>
<feature type="transmembrane region" description="Helical" evidence="2">
    <location>
        <begin position="150"/>
        <end position="172"/>
    </location>
</feature>
<accession>A0A0R1VAJ3</accession>
<keyword evidence="2" id="KW-0472">Membrane</keyword>
<gene>
    <name evidence="3" type="ORF">FC60_GL000156</name>
</gene>
<name>A0A0R1VAJ3_9LACO</name>
<evidence type="ECO:0000256" key="2">
    <source>
        <dbReference type="SAM" id="Phobius"/>
    </source>
</evidence>
<feature type="transmembrane region" description="Helical" evidence="2">
    <location>
        <begin position="113"/>
        <end position="138"/>
    </location>
</feature>
<protein>
    <submittedName>
        <fullName evidence="3">Uncharacterized protein</fullName>
    </submittedName>
</protein>
<organism evidence="3 4">
    <name type="scientific">Limosilactobacillus gastricus DSM 16045</name>
    <dbReference type="NCBI Taxonomy" id="1423749"/>
    <lineage>
        <taxon>Bacteria</taxon>
        <taxon>Bacillati</taxon>
        <taxon>Bacillota</taxon>
        <taxon>Bacilli</taxon>
        <taxon>Lactobacillales</taxon>
        <taxon>Lactobacillaceae</taxon>
        <taxon>Limosilactobacillus</taxon>
    </lineage>
</organism>
<dbReference type="EMBL" id="AZFN01000010">
    <property type="protein sequence ID" value="KRM02496.1"/>
    <property type="molecule type" value="Genomic_DNA"/>
</dbReference>
<evidence type="ECO:0000256" key="1">
    <source>
        <dbReference type="SAM" id="MobiDB-lite"/>
    </source>
</evidence>
<keyword evidence="2" id="KW-0812">Transmembrane</keyword>
<dbReference type="PATRIC" id="fig|1423749.3.peg.156"/>
<evidence type="ECO:0000313" key="3">
    <source>
        <dbReference type="EMBL" id="KRM02496.1"/>
    </source>
</evidence>
<feature type="transmembrane region" description="Helical" evidence="2">
    <location>
        <begin position="9"/>
        <end position="29"/>
    </location>
</feature>
<evidence type="ECO:0000313" key="4">
    <source>
        <dbReference type="Proteomes" id="UP000051739"/>
    </source>
</evidence>
<keyword evidence="2" id="KW-1133">Transmembrane helix</keyword>
<feature type="region of interest" description="Disordered" evidence="1">
    <location>
        <begin position="184"/>
        <end position="204"/>
    </location>
</feature>
<dbReference type="AlphaFoldDB" id="A0A0R1VAJ3"/>
<dbReference type="Proteomes" id="UP000051739">
    <property type="component" value="Unassembled WGS sequence"/>
</dbReference>
<keyword evidence="4" id="KW-1185">Reference proteome</keyword>
<proteinExistence type="predicted"/>